<reference evidence="2" key="1">
    <citation type="submission" date="2021-11" db="EMBL/GenBank/DDBJ databases">
        <title>Description of novel Flavobacterium species.</title>
        <authorList>
            <person name="Saticioglu I.B."/>
            <person name="Ay H."/>
            <person name="Altun S."/>
            <person name="Duman M."/>
        </authorList>
    </citation>
    <scope>NUCLEOTIDE SEQUENCE</scope>
    <source>
        <strain evidence="2">F-126</strain>
    </source>
</reference>
<evidence type="ECO:0000313" key="3">
    <source>
        <dbReference type="Proteomes" id="UP001430700"/>
    </source>
</evidence>
<dbReference type="Pfam" id="PF13304">
    <property type="entry name" value="AAA_21"/>
    <property type="match status" value="1"/>
</dbReference>
<dbReference type="Proteomes" id="UP001430700">
    <property type="component" value="Unassembled WGS sequence"/>
</dbReference>
<dbReference type="SUPFAM" id="SSF52540">
    <property type="entry name" value="P-loop containing nucleoside triphosphate hydrolases"/>
    <property type="match status" value="1"/>
</dbReference>
<keyword evidence="2" id="KW-0547">Nucleotide-binding</keyword>
<keyword evidence="3" id="KW-1185">Reference proteome</keyword>
<evidence type="ECO:0000313" key="2">
    <source>
        <dbReference type="EMBL" id="MCC9020419.1"/>
    </source>
</evidence>
<keyword evidence="2" id="KW-0067">ATP-binding</keyword>
<dbReference type="InterPro" id="IPR051396">
    <property type="entry name" value="Bact_Antivir_Def_Nuclease"/>
</dbReference>
<feature type="domain" description="ATPase AAA-type core" evidence="1">
    <location>
        <begin position="152"/>
        <end position="282"/>
    </location>
</feature>
<dbReference type="RefSeq" id="WP_230001236.1">
    <property type="nucleotide sequence ID" value="NZ_JAJJMN010000002.1"/>
</dbReference>
<dbReference type="PANTHER" id="PTHR43581">
    <property type="entry name" value="ATP/GTP PHOSPHATASE"/>
    <property type="match status" value="1"/>
</dbReference>
<gene>
    <name evidence="2" type="ORF">LNQ34_21860</name>
</gene>
<organism evidence="2 3">
    <name type="scientific">Flavobacterium lipolyticum</name>
    <dbReference type="NCBI Taxonomy" id="2893754"/>
    <lineage>
        <taxon>Bacteria</taxon>
        <taxon>Pseudomonadati</taxon>
        <taxon>Bacteroidota</taxon>
        <taxon>Flavobacteriia</taxon>
        <taxon>Flavobacteriales</taxon>
        <taxon>Flavobacteriaceae</taxon>
        <taxon>Flavobacterium</taxon>
    </lineage>
</organism>
<sequence>MFIFDNKNIPSQLLLPSNSDEDINILIGENGSGKSTLLNDLSKFHLGQNYNVIAIANTIYDKFNSRNLHFKILRSSLGKTLARNTIVNAFKILANDDLKRLRNIANTLEYIGFDPVISFKLKGVNPDFRDKVIDSELPGEEIEILMYFLNRYVDREFYEEKIVNINFNNEKFEDIKNSYLLTMFLYEKQLKSLKLIRGIDIYLHKNNQHIPLNKASSGELTLVTSLIYLTSVITENSVILIDEPENSLHPKWQIEYITRINNLFYFYQPKIIVATHSPLIINGAEMNSQNLKIFKGTNGNFILELNEKINVEEIYQEYFDVTTPENRYLSENLIDKMNLLASKNIGLDEFLKEINNIQDNSYDEKQKKLLDEVLEMGKKIITDLE</sequence>
<dbReference type="EMBL" id="JAJJMN010000002">
    <property type="protein sequence ID" value="MCC9020419.1"/>
    <property type="molecule type" value="Genomic_DNA"/>
</dbReference>
<name>A0ABS8M6U2_9FLAO</name>
<dbReference type="Gene3D" id="3.40.50.300">
    <property type="entry name" value="P-loop containing nucleotide triphosphate hydrolases"/>
    <property type="match status" value="1"/>
</dbReference>
<comment type="caution">
    <text evidence="2">The sequence shown here is derived from an EMBL/GenBank/DDBJ whole genome shotgun (WGS) entry which is preliminary data.</text>
</comment>
<accession>A0ABS8M6U2</accession>
<protein>
    <submittedName>
        <fullName evidence="2">ATP-binding protein</fullName>
    </submittedName>
</protein>
<dbReference type="InterPro" id="IPR003959">
    <property type="entry name" value="ATPase_AAA_core"/>
</dbReference>
<evidence type="ECO:0000259" key="1">
    <source>
        <dbReference type="Pfam" id="PF13304"/>
    </source>
</evidence>
<dbReference type="InterPro" id="IPR027417">
    <property type="entry name" value="P-loop_NTPase"/>
</dbReference>
<proteinExistence type="predicted"/>
<dbReference type="GO" id="GO:0005524">
    <property type="term" value="F:ATP binding"/>
    <property type="evidence" value="ECO:0007669"/>
    <property type="project" value="UniProtKB-KW"/>
</dbReference>
<dbReference type="PANTHER" id="PTHR43581:SF4">
    <property type="entry name" value="ATP_GTP PHOSPHATASE"/>
    <property type="match status" value="1"/>
</dbReference>